<name>A0A1J4KWJ0_9EUKA</name>
<dbReference type="GeneID" id="94833175"/>
<keyword evidence="1" id="KW-0812">Transmembrane</keyword>
<dbReference type="Proteomes" id="UP000179807">
    <property type="component" value="Unassembled WGS sequence"/>
</dbReference>
<dbReference type="EMBL" id="MLAK01000422">
    <property type="protein sequence ID" value="OHT14070.1"/>
    <property type="molecule type" value="Genomic_DNA"/>
</dbReference>
<dbReference type="AlphaFoldDB" id="A0A1J4KWJ0"/>
<dbReference type="VEuPathDB" id="TrichDB:TRFO_15577"/>
<comment type="caution">
    <text evidence="2">The sequence shown here is derived from an EMBL/GenBank/DDBJ whole genome shotgun (WGS) entry which is preliminary data.</text>
</comment>
<sequence>MIRIILVISYVKTIWFVYICFLLIFRLRLQYIQMLFNQFKASFIFKSMKKLSCSHTQCQCCNIVIMKTSRKKRSTLSETKVKSGISKSTTDATKLQFKERKRHNFKHAFHTACHINHNHSNGQHSPEKLEQNSESSVTFSTHRHKIHKIGPKSIFIADPSKAFAVSFSDCCYELVCGNCLSRFKMMLEASFCYLQESENNQKLYTSQFTSQNISHHQIDENFQNETNNNVFNNELNYNHNFNIETDLNRKIQKNNLNNCHSKKCNKCLSSSHRSLNVDLPLQLRKYLNFDYNVFMYSAVEEEKEMEEVDPDNFMLNDSLIVGSFQQSSLLEFSHFDIFE</sequence>
<keyword evidence="1" id="KW-1133">Transmembrane helix</keyword>
<protein>
    <submittedName>
        <fullName evidence="2">Uncharacterized protein</fullName>
    </submittedName>
</protein>
<evidence type="ECO:0000313" key="2">
    <source>
        <dbReference type="EMBL" id="OHT14070.1"/>
    </source>
</evidence>
<organism evidence="2 3">
    <name type="scientific">Tritrichomonas foetus</name>
    <dbReference type="NCBI Taxonomy" id="1144522"/>
    <lineage>
        <taxon>Eukaryota</taxon>
        <taxon>Metamonada</taxon>
        <taxon>Parabasalia</taxon>
        <taxon>Tritrichomonadida</taxon>
        <taxon>Tritrichomonadidae</taxon>
        <taxon>Tritrichomonas</taxon>
    </lineage>
</organism>
<gene>
    <name evidence="2" type="ORF">TRFO_15577</name>
</gene>
<keyword evidence="3" id="KW-1185">Reference proteome</keyword>
<proteinExistence type="predicted"/>
<feature type="transmembrane region" description="Helical" evidence="1">
    <location>
        <begin position="6"/>
        <end position="25"/>
    </location>
</feature>
<keyword evidence="1" id="KW-0472">Membrane</keyword>
<dbReference type="RefSeq" id="XP_068367206.1">
    <property type="nucleotide sequence ID" value="XM_068498471.1"/>
</dbReference>
<reference evidence="2" key="1">
    <citation type="submission" date="2016-10" db="EMBL/GenBank/DDBJ databases">
        <authorList>
            <person name="Benchimol M."/>
            <person name="Almeida L.G."/>
            <person name="Vasconcelos A.T."/>
            <person name="Perreira-Neves A."/>
            <person name="Rosa I.A."/>
            <person name="Tasca T."/>
            <person name="Bogo M.R."/>
            <person name="de Souza W."/>
        </authorList>
    </citation>
    <scope>NUCLEOTIDE SEQUENCE [LARGE SCALE GENOMIC DNA]</scope>
    <source>
        <strain evidence="2">K</strain>
    </source>
</reference>
<evidence type="ECO:0000313" key="3">
    <source>
        <dbReference type="Proteomes" id="UP000179807"/>
    </source>
</evidence>
<evidence type="ECO:0000256" key="1">
    <source>
        <dbReference type="SAM" id="Phobius"/>
    </source>
</evidence>
<accession>A0A1J4KWJ0</accession>